<accession>A0A2K2HEQ8</accession>
<organism evidence="19 20">
    <name type="scientific">Geothermobacter hydrogeniphilus</name>
    <dbReference type="NCBI Taxonomy" id="1969733"/>
    <lineage>
        <taxon>Bacteria</taxon>
        <taxon>Pseudomonadati</taxon>
        <taxon>Thermodesulfobacteriota</taxon>
        <taxon>Desulfuromonadia</taxon>
        <taxon>Desulfuromonadales</taxon>
        <taxon>Geothermobacteraceae</taxon>
        <taxon>Geothermobacter</taxon>
    </lineage>
</organism>
<evidence type="ECO:0000256" key="12">
    <source>
        <dbReference type="PIRSR" id="PIRSR000445-3"/>
    </source>
</evidence>
<evidence type="ECO:0000256" key="4">
    <source>
        <dbReference type="ARBA" id="ARBA00022857"/>
    </source>
</evidence>
<evidence type="ECO:0000256" key="6">
    <source>
        <dbReference type="ARBA" id="ARBA00023244"/>
    </source>
</evidence>
<dbReference type="InterPro" id="IPR015896">
    <property type="entry name" value="4pyrrol_synth_GluRdtase_dimer"/>
</dbReference>
<dbReference type="InterPro" id="IPR018214">
    <property type="entry name" value="GluRdtase_CS"/>
</dbReference>
<dbReference type="NCBIfam" id="TIGR01035">
    <property type="entry name" value="hemA"/>
    <property type="match status" value="1"/>
</dbReference>
<dbReference type="EC" id="1.2.1.70" evidence="3 9"/>
<evidence type="ECO:0000256" key="7">
    <source>
        <dbReference type="ARBA" id="ARBA00047464"/>
    </source>
</evidence>
<dbReference type="Gene3D" id="3.40.50.720">
    <property type="entry name" value="NAD(P)-binding Rossmann-like Domain"/>
    <property type="match status" value="1"/>
</dbReference>
<dbReference type="Gene3D" id="3.30.460.30">
    <property type="entry name" value="Glutamyl-tRNA reductase, N-terminal domain"/>
    <property type="match status" value="1"/>
</dbReference>
<dbReference type="CDD" id="cd05213">
    <property type="entry name" value="NAD_bind_Glutamyl_tRNA_reduct"/>
    <property type="match status" value="1"/>
</dbReference>
<dbReference type="OrthoDB" id="110209at2"/>
<dbReference type="PANTHER" id="PTHR43013:SF1">
    <property type="entry name" value="GLUTAMYL-TRNA REDUCTASE"/>
    <property type="match status" value="1"/>
</dbReference>
<dbReference type="InterPro" id="IPR036453">
    <property type="entry name" value="GluRdtase_dimer_dom_sf"/>
</dbReference>
<dbReference type="PROSITE" id="PS00747">
    <property type="entry name" value="GLUTR"/>
    <property type="match status" value="1"/>
</dbReference>
<evidence type="ECO:0000313" key="20">
    <source>
        <dbReference type="Proteomes" id="UP000236340"/>
    </source>
</evidence>
<dbReference type="Pfam" id="PF05201">
    <property type="entry name" value="GlutR_N"/>
    <property type="match status" value="1"/>
</dbReference>
<feature type="binding site" evidence="9 11">
    <location>
        <position position="109"/>
    </location>
    <ligand>
        <name>substrate</name>
    </ligand>
</feature>
<evidence type="ECO:0000256" key="11">
    <source>
        <dbReference type="PIRSR" id="PIRSR000445-2"/>
    </source>
</evidence>
<dbReference type="GO" id="GO:0019353">
    <property type="term" value="P:protoporphyrinogen IX biosynthetic process from glutamate"/>
    <property type="evidence" value="ECO:0007669"/>
    <property type="project" value="TreeGrafter"/>
</dbReference>
<evidence type="ECO:0000256" key="8">
    <source>
        <dbReference type="ARBA" id="ARBA00068659"/>
    </source>
</evidence>
<reference evidence="19 20" key="1">
    <citation type="journal article" date="2018" name="Genome Announc.">
        <title>Genome Sequence of Geothermobacter sp. HR-1 Iron Reducer from the Loihi Seamount.</title>
        <authorList>
            <person name="Smith H."/>
            <person name="Abuyen K."/>
            <person name="Tremblay J."/>
            <person name="Savalia P."/>
            <person name="Perez-Rodriguez I."/>
            <person name="Emerson D."/>
            <person name="Tully B."/>
            <person name="Amend J."/>
        </authorList>
    </citation>
    <scope>NUCLEOTIDE SEQUENCE [LARGE SCALE GENOMIC DNA]</scope>
    <source>
        <strain evidence="19 20">HR-1</strain>
    </source>
</reference>
<evidence type="ECO:0000256" key="10">
    <source>
        <dbReference type="PIRSR" id="PIRSR000445-1"/>
    </source>
</evidence>
<feature type="binding site" evidence="9 11">
    <location>
        <begin position="49"/>
        <end position="52"/>
    </location>
    <ligand>
        <name>substrate</name>
    </ligand>
</feature>
<evidence type="ECO:0000256" key="3">
    <source>
        <dbReference type="ARBA" id="ARBA00012970"/>
    </source>
</evidence>
<proteinExistence type="inferred from homology"/>
<feature type="compositionally biased region" description="Polar residues" evidence="15">
    <location>
        <begin position="440"/>
        <end position="451"/>
    </location>
</feature>
<dbReference type="PANTHER" id="PTHR43013">
    <property type="entry name" value="GLUTAMYL-TRNA REDUCTASE"/>
    <property type="match status" value="1"/>
</dbReference>
<dbReference type="GO" id="GO:0008883">
    <property type="term" value="F:glutamyl-tRNA reductase activity"/>
    <property type="evidence" value="ECO:0007669"/>
    <property type="project" value="UniProtKB-UniRule"/>
</dbReference>
<dbReference type="InterPro" id="IPR036343">
    <property type="entry name" value="GluRdtase_N_sf"/>
</dbReference>
<dbReference type="AlphaFoldDB" id="A0A2K2HEQ8"/>
<dbReference type="InterPro" id="IPR000343">
    <property type="entry name" value="4pyrrol_synth_GluRdtase"/>
</dbReference>
<keyword evidence="6 9" id="KW-0627">Porphyrin biosynthesis</keyword>
<dbReference type="InterPro" id="IPR006151">
    <property type="entry name" value="Shikm_DH/Glu-tRNA_Rdtase"/>
</dbReference>
<comment type="pathway">
    <text evidence="1 9 14">Porphyrin-containing compound metabolism; protoporphyrin-IX biosynthesis; 5-aminolevulinate from L-glutamyl-tRNA(Glu): step 1/2.</text>
</comment>
<dbReference type="FunFam" id="3.30.460.30:FF:000001">
    <property type="entry name" value="Glutamyl-tRNA reductase"/>
    <property type="match status" value="1"/>
</dbReference>
<dbReference type="NCBIfam" id="NF000744">
    <property type="entry name" value="PRK00045.1-3"/>
    <property type="match status" value="1"/>
</dbReference>
<sequence>MNIIVVGLSHHSAPVEIREKVAFSPNDMKRPLRQVLDLPDIGEAMIVSTCNRVEIYATSRNPDAGIAGLRRFMADFHQLPQDDLQPHLYDYQGEEAIRHVFRVSASLDSMVIGEPQILGQIKTAYGYAAEFKTVGLILNRFLHKAFSVAKRVRTETNIAGNAVSVSFAAVELARKIFGSLDNKTVLLIGAGEMCELAAKHFINNGVGRVLVTNRTFSRAERLAAEFAGRAIPFEEFPEHLHLADIVLTSTGAPTCILDRPRVEKVLKIRKNKPMFFIDIAVPRDIEPQVNGVPNVYLYDVDDLQGVVQANLKERHKEAKKAEEIIDLEIGQFHAWMATLQVKPTIVSLRRKFEEIRRGEVEKTLRNLKHVDQKQEKAIEALTSAIINKILHPAISALKEKQNGEGDNFVDAVRTLFALEGTAGETQFKPLAVDDEGLETDQPTPDQSQGAK</sequence>
<dbReference type="UniPathway" id="UPA00251">
    <property type="reaction ID" value="UER00316"/>
</dbReference>
<feature type="domain" description="Glutamyl-tRNA reductase N-terminal" evidence="18">
    <location>
        <begin position="6"/>
        <end position="156"/>
    </location>
</feature>
<dbReference type="GO" id="GO:0050661">
    <property type="term" value="F:NADP binding"/>
    <property type="evidence" value="ECO:0007669"/>
    <property type="project" value="InterPro"/>
</dbReference>
<comment type="similarity">
    <text evidence="2 9 14">Belongs to the glutamyl-tRNA reductase family.</text>
</comment>
<dbReference type="PIRSF" id="PIRSF000445">
    <property type="entry name" value="4pyrrol_synth_GluRdtase"/>
    <property type="match status" value="1"/>
</dbReference>
<name>A0A2K2HEQ8_9BACT</name>
<dbReference type="Pfam" id="PF00745">
    <property type="entry name" value="GlutR_dimer"/>
    <property type="match status" value="1"/>
</dbReference>
<feature type="binding site" evidence="9 11">
    <location>
        <position position="120"/>
    </location>
    <ligand>
        <name>substrate</name>
    </ligand>
</feature>
<feature type="binding site" evidence="9 12">
    <location>
        <begin position="189"/>
        <end position="194"/>
    </location>
    <ligand>
        <name>NADP(+)</name>
        <dbReference type="ChEBI" id="CHEBI:58349"/>
    </ligand>
</feature>
<keyword evidence="4 9" id="KW-0521">NADP</keyword>
<dbReference type="FunFam" id="3.40.50.720:FF:000031">
    <property type="entry name" value="Glutamyl-tRNA reductase"/>
    <property type="match status" value="1"/>
</dbReference>
<evidence type="ECO:0000256" key="9">
    <source>
        <dbReference type="HAMAP-Rule" id="MF_00087"/>
    </source>
</evidence>
<feature type="active site" description="Nucleophile" evidence="9 10">
    <location>
        <position position="50"/>
    </location>
</feature>
<dbReference type="Proteomes" id="UP000236340">
    <property type="component" value="Unassembled WGS sequence"/>
</dbReference>
<evidence type="ECO:0000313" key="19">
    <source>
        <dbReference type="EMBL" id="PNU21768.1"/>
    </source>
</evidence>
<feature type="domain" description="Quinate/shikimate 5-dehydrogenase/glutamyl-tRNA reductase" evidence="17">
    <location>
        <begin position="171"/>
        <end position="306"/>
    </location>
</feature>
<comment type="caution">
    <text evidence="19">The sequence shown here is derived from an EMBL/GenBank/DDBJ whole genome shotgun (WGS) entry which is preliminary data.</text>
</comment>
<feature type="region of interest" description="Disordered" evidence="15">
    <location>
        <begin position="426"/>
        <end position="451"/>
    </location>
</feature>
<dbReference type="EMBL" id="PPFX01000001">
    <property type="protein sequence ID" value="PNU21768.1"/>
    <property type="molecule type" value="Genomic_DNA"/>
</dbReference>
<feature type="site" description="Important for activity" evidence="9 13">
    <location>
        <position position="99"/>
    </location>
</feature>
<dbReference type="SUPFAM" id="SSF69742">
    <property type="entry name" value="Glutamyl tRNA-reductase catalytic, N-terminal domain"/>
    <property type="match status" value="1"/>
</dbReference>
<evidence type="ECO:0000259" key="16">
    <source>
        <dbReference type="Pfam" id="PF00745"/>
    </source>
</evidence>
<dbReference type="Pfam" id="PF01488">
    <property type="entry name" value="Shikimate_DH"/>
    <property type="match status" value="1"/>
</dbReference>
<evidence type="ECO:0000256" key="2">
    <source>
        <dbReference type="ARBA" id="ARBA00005916"/>
    </source>
</evidence>
<dbReference type="InterPro" id="IPR036291">
    <property type="entry name" value="NAD(P)-bd_dom_sf"/>
</dbReference>
<evidence type="ECO:0000259" key="18">
    <source>
        <dbReference type="Pfam" id="PF05201"/>
    </source>
</evidence>
<comment type="domain">
    <text evidence="9">Possesses an unusual extended V-shaped dimeric structure with each monomer consisting of three distinct domains arranged along a curved 'spinal' alpha-helix. The N-terminal catalytic domain specifically recognizes the glutamate moiety of the substrate. The second domain is the NADPH-binding domain, and the third C-terminal domain is responsible for dimerization.</text>
</comment>
<evidence type="ECO:0000256" key="1">
    <source>
        <dbReference type="ARBA" id="ARBA00005059"/>
    </source>
</evidence>
<evidence type="ECO:0000256" key="14">
    <source>
        <dbReference type="RuleBase" id="RU000584"/>
    </source>
</evidence>
<comment type="subunit">
    <text evidence="9">Homodimer.</text>
</comment>
<protein>
    <recommendedName>
        <fullName evidence="8 9">Glutamyl-tRNA reductase</fullName>
        <shortName evidence="9">GluTR</shortName>
        <ecNumber evidence="3 9">1.2.1.70</ecNumber>
    </recommendedName>
</protein>
<evidence type="ECO:0000256" key="5">
    <source>
        <dbReference type="ARBA" id="ARBA00023002"/>
    </source>
</evidence>
<keyword evidence="5 9" id="KW-0560">Oxidoreductase</keyword>
<comment type="function">
    <text evidence="9">Catalyzes the NADPH-dependent reduction of glutamyl-tRNA(Glu) to glutamate 1-semialdehyde (GSA).</text>
</comment>
<dbReference type="SUPFAM" id="SSF69075">
    <property type="entry name" value="Glutamyl tRNA-reductase dimerization domain"/>
    <property type="match status" value="1"/>
</dbReference>
<comment type="miscellaneous">
    <text evidence="9">During catalysis, the active site Cys acts as a nucleophile attacking the alpha-carbonyl group of tRNA-bound glutamate with the formation of a thioester intermediate between enzyme and glutamate, and the concomitant release of tRNA(Glu). The thioester intermediate is finally reduced by direct hydride transfer from NADPH, to form the product GSA.</text>
</comment>
<dbReference type="HAMAP" id="MF_00087">
    <property type="entry name" value="Glu_tRNA_reductase"/>
    <property type="match status" value="1"/>
</dbReference>
<dbReference type="InterPro" id="IPR015895">
    <property type="entry name" value="4pyrrol_synth_GluRdtase_N"/>
</dbReference>
<evidence type="ECO:0000256" key="15">
    <source>
        <dbReference type="SAM" id="MobiDB-lite"/>
    </source>
</evidence>
<gene>
    <name evidence="9" type="primary">hemA</name>
    <name evidence="19" type="ORF">C2E25_00635</name>
</gene>
<dbReference type="RefSeq" id="WP_103113882.1">
    <property type="nucleotide sequence ID" value="NZ_PPFX01000001.1"/>
</dbReference>
<feature type="binding site" evidence="9 11">
    <location>
        <begin position="114"/>
        <end position="116"/>
    </location>
    <ligand>
        <name>substrate</name>
    </ligand>
</feature>
<evidence type="ECO:0000256" key="13">
    <source>
        <dbReference type="PIRSR" id="PIRSR000445-4"/>
    </source>
</evidence>
<evidence type="ECO:0000259" key="17">
    <source>
        <dbReference type="Pfam" id="PF01488"/>
    </source>
</evidence>
<comment type="catalytic activity">
    <reaction evidence="7 9 14">
        <text>(S)-4-amino-5-oxopentanoate + tRNA(Glu) + NADP(+) = L-glutamyl-tRNA(Glu) + NADPH + H(+)</text>
        <dbReference type="Rhea" id="RHEA:12344"/>
        <dbReference type="Rhea" id="RHEA-COMP:9663"/>
        <dbReference type="Rhea" id="RHEA-COMP:9680"/>
        <dbReference type="ChEBI" id="CHEBI:15378"/>
        <dbReference type="ChEBI" id="CHEBI:57501"/>
        <dbReference type="ChEBI" id="CHEBI:57783"/>
        <dbReference type="ChEBI" id="CHEBI:58349"/>
        <dbReference type="ChEBI" id="CHEBI:78442"/>
        <dbReference type="ChEBI" id="CHEBI:78520"/>
        <dbReference type="EC" id="1.2.1.70"/>
    </reaction>
</comment>
<feature type="domain" description="Tetrapyrrole biosynthesis glutamyl-tRNA reductase dimerisation" evidence="16">
    <location>
        <begin position="320"/>
        <end position="418"/>
    </location>
</feature>
<dbReference type="SUPFAM" id="SSF51735">
    <property type="entry name" value="NAD(P)-binding Rossmann-fold domains"/>
    <property type="match status" value="1"/>
</dbReference>